<dbReference type="PATRIC" id="fig|1550566.3.peg.1862"/>
<gene>
    <name evidence="1" type="ORF">SZ63_08535</name>
</gene>
<dbReference type="Proteomes" id="UP000035301">
    <property type="component" value="Unassembled WGS sequence"/>
</dbReference>
<organism evidence="1 2">
    <name type="scientific">Methanoculleus sediminis</name>
    <dbReference type="NCBI Taxonomy" id="1550566"/>
    <lineage>
        <taxon>Archaea</taxon>
        <taxon>Methanobacteriati</taxon>
        <taxon>Methanobacteriota</taxon>
        <taxon>Stenosarchaea group</taxon>
        <taxon>Methanomicrobia</taxon>
        <taxon>Methanomicrobiales</taxon>
        <taxon>Methanomicrobiaceae</taxon>
        <taxon>Methanoculleus</taxon>
    </lineage>
</organism>
<proteinExistence type="predicted"/>
<sequence length="118" mass="12850">MPLRVKDPASREAAKNAKIGWLLADSLRSLMLLTLPPLQGDRTSKPFGFLMPLPFGQSRFAASRSSREVKYQNKEGQYTGAPGGRGTLGESFICAPVNLLGTTGYVPKRNVAETLNLR</sequence>
<keyword evidence="2" id="KW-1185">Reference proteome</keyword>
<name>A0A0H1QYI9_9EURY</name>
<evidence type="ECO:0000313" key="1">
    <source>
        <dbReference type="EMBL" id="KLK87676.1"/>
    </source>
</evidence>
<comment type="caution">
    <text evidence="1">The sequence shown here is derived from an EMBL/GenBank/DDBJ whole genome shotgun (WGS) entry which is preliminary data.</text>
</comment>
<evidence type="ECO:0000313" key="2">
    <source>
        <dbReference type="Proteomes" id="UP000035301"/>
    </source>
</evidence>
<dbReference type="AlphaFoldDB" id="A0A0H1QYI9"/>
<reference evidence="1 2" key="1">
    <citation type="journal article" date="2015" name="Int. J. Syst. Evol. Microbiol.">
        <title>Methanoculleus sediminis sp. nov., a methanogen from sediments near a submarine mud volcano.</title>
        <authorList>
            <person name="Chen S.C."/>
            <person name="Chen M.F."/>
            <person name="Lai M.C."/>
            <person name="Weng C.Y."/>
            <person name="Wu S.Y."/>
            <person name="Lin S."/>
            <person name="Yang T.F."/>
            <person name="Chen P.C."/>
        </authorList>
    </citation>
    <scope>NUCLEOTIDE SEQUENCE [LARGE SCALE GENOMIC DNA]</scope>
    <source>
        <strain evidence="1 2">S3Fa</strain>
    </source>
</reference>
<protein>
    <submittedName>
        <fullName evidence="1">Uncharacterized protein</fullName>
    </submittedName>
</protein>
<dbReference type="EMBL" id="JXOJ01000004">
    <property type="protein sequence ID" value="KLK87676.1"/>
    <property type="molecule type" value="Genomic_DNA"/>
</dbReference>
<accession>A0A0H1QYI9</accession>
<dbReference type="STRING" id="1550566.SZ63_08535"/>